<reference evidence="7 8" key="1">
    <citation type="submission" date="2014-04" db="EMBL/GenBank/DDBJ databases">
        <authorList>
            <consortium name="DOE Joint Genome Institute"/>
            <person name="Kuo A."/>
            <person name="Kohler A."/>
            <person name="Costa M.D."/>
            <person name="Nagy L.G."/>
            <person name="Floudas D."/>
            <person name="Copeland A."/>
            <person name="Barry K.W."/>
            <person name="Cichocki N."/>
            <person name="Veneault-Fourrey C."/>
            <person name="LaButti K."/>
            <person name="Lindquist E.A."/>
            <person name="Lipzen A."/>
            <person name="Lundell T."/>
            <person name="Morin E."/>
            <person name="Murat C."/>
            <person name="Sun H."/>
            <person name="Tunlid A."/>
            <person name="Henrissat B."/>
            <person name="Grigoriev I.V."/>
            <person name="Hibbett D.S."/>
            <person name="Martin F."/>
            <person name="Nordberg H.P."/>
            <person name="Cantor M.N."/>
            <person name="Hua S.X."/>
        </authorList>
    </citation>
    <scope>NUCLEOTIDE SEQUENCE [LARGE SCALE GENOMIC DNA]</scope>
    <source>
        <strain evidence="7 8">441</strain>
    </source>
</reference>
<keyword evidence="8" id="KW-1185">Reference proteome</keyword>
<reference evidence="8" key="2">
    <citation type="submission" date="2015-01" db="EMBL/GenBank/DDBJ databases">
        <title>Evolutionary Origins and Diversification of the Mycorrhizal Mutualists.</title>
        <authorList>
            <consortium name="DOE Joint Genome Institute"/>
            <consortium name="Mycorrhizal Genomics Consortium"/>
            <person name="Kohler A."/>
            <person name="Kuo A."/>
            <person name="Nagy L.G."/>
            <person name="Floudas D."/>
            <person name="Copeland A."/>
            <person name="Barry K.W."/>
            <person name="Cichocki N."/>
            <person name="Veneault-Fourrey C."/>
            <person name="LaButti K."/>
            <person name="Lindquist E.A."/>
            <person name="Lipzen A."/>
            <person name="Lundell T."/>
            <person name="Morin E."/>
            <person name="Murat C."/>
            <person name="Riley R."/>
            <person name="Ohm R."/>
            <person name="Sun H."/>
            <person name="Tunlid A."/>
            <person name="Henrissat B."/>
            <person name="Grigoriev I.V."/>
            <person name="Hibbett D.S."/>
            <person name="Martin F."/>
        </authorList>
    </citation>
    <scope>NUCLEOTIDE SEQUENCE [LARGE SCALE GENOMIC DNA]</scope>
    <source>
        <strain evidence="8">441</strain>
    </source>
</reference>
<comment type="catalytic activity">
    <reaction evidence="4">
        <text>Couples ATP hydrolysis with the unwinding of duplex DNA by translocating in the 3'-5' direction.</text>
        <dbReference type="EC" id="5.6.2.4"/>
    </reaction>
</comment>
<dbReference type="InterPro" id="IPR011545">
    <property type="entry name" value="DEAD/DEAH_box_helicase_dom"/>
</dbReference>
<dbReference type="EMBL" id="KN833719">
    <property type="protein sequence ID" value="KIK24169.1"/>
    <property type="molecule type" value="Genomic_DNA"/>
</dbReference>
<evidence type="ECO:0000256" key="1">
    <source>
        <dbReference type="ARBA" id="ARBA00005446"/>
    </source>
</evidence>
<dbReference type="EC" id="5.6.2.4" evidence="5"/>
<keyword evidence="2" id="KW-0238">DNA-binding</keyword>
<dbReference type="STRING" id="765257.A0A0C9ZE09"/>
<dbReference type="GO" id="GO:0003677">
    <property type="term" value="F:DNA binding"/>
    <property type="evidence" value="ECO:0007669"/>
    <property type="project" value="UniProtKB-KW"/>
</dbReference>
<proteinExistence type="inferred from homology"/>
<dbReference type="PROSITE" id="PS51192">
    <property type="entry name" value="HELICASE_ATP_BIND_1"/>
    <property type="match status" value="1"/>
</dbReference>
<evidence type="ECO:0000259" key="6">
    <source>
        <dbReference type="PROSITE" id="PS51192"/>
    </source>
</evidence>
<protein>
    <recommendedName>
        <fullName evidence="5">DNA 3'-5' helicase</fullName>
        <ecNumber evidence="5">5.6.2.4</ecNumber>
    </recommendedName>
</protein>
<dbReference type="GO" id="GO:0005524">
    <property type="term" value="F:ATP binding"/>
    <property type="evidence" value="ECO:0007669"/>
    <property type="project" value="InterPro"/>
</dbReference>
<comment type="similarity">
    <text evidence="1">Belongs to the helicase family. RecQ subfamily.</text>
</comment>
<dbReference type="AlphaFoldDB" id="A0A0C9ZE09"/>
<evidence type="ECO:0000256" key="5">
    <source>
        <dbReference type="ARBA" id="ARBA00034808"/>
    </source>
</evidence>
<dbReference type="SUPFAM" id="SSF52540">
    <property type="entry name" value="P-loop containing nucleoside triphosphate hydrolases"/>
    <property type="match status" value="1"/>
</dbReference>
<dbReference type="OrthoDB" id="10261556at2759"/>
<organism evidence="7 8">
    <name type="scientific">Pisolithus microcarpus 441</name>
    <dbReference type="NCBI Taxonomy" id="765257"/>
    <lineage>
        <taxon>Eukaryota</taxon>
        <taxon>Fungi</taxon>
        <taxon>Dikarya</taxon>
        <taxon>Basidiomycota</taxon>
        <taxon>Agaricomycotina</taxon>
        <taxon>Agaricomycetes</taxon>
        <taxon>Agaricomycetidae</taxon>
        <taxon>Boletales</taxon>
        <taxon>Sclerodermatineae</taxon>
        <taxon>Pisolithaceae</taxon>
        <taxon>Pisolithus</taxon>
    </lineage>
</organism>
<dbReference type="GO" id="GO:0006281">
    <property type="term" value="P:DNA repair"/>
    <property type="evidence" value="ECO:0007669"/>
    <property type="project" value="TreeGrafter"/>
</dbReference>
<dbReference type="GO" id="GO:0030894">
    <property type="term" value="C:replisome"/>
    <property type="evidence" value="ECO:0007669"/>
    <property type="project" value="TreeGrafter"/>
</dbReference>
<dbReference type="GO" id="GO:0006310">
    <property type="term" value="P:DNA recombination"/>
    <property type="evidence" value="ECO:0007669"/>
    <property type="project" value="TreeGrafter"/>
</dbReference>
<dbReference type="Pfam" id="PF00270">
    <property type="entry name" value="DEAD"/>
    <property type="match status" value="1"/>
</dbReference>
<dbReference type="HOGENOM" id="CLU_001103_19_2_1"/>
<dbReference type="GO" id="GO:0043138">
    <property type="term" value="F:3'-5' DNA helicase activity"/>
    <property type="evidence" value="ECO:0007669"/>
    <property type="project" value="UniProtKB-EC"/>
</dbReference>
<evidence type="ECO:0000313" key="7">
    <source>
        <dbReference type="EMBL" id="KIK24169.1"/>
    </source>
</evidence>
<dbReference type="Gene3D" id="3.40.50.300">
    <property type="entry name" value="P-loop containing nucleotide triphosphate hydrolases"/>
    <property type="match status" value="1"/>
</dbReference>
<dbReference type="InterPro" id="IPR027417">
    <property type="entry name" value="P-loop_NTPase"/>
</dbReference>
<gene>
    <name evidence="7" type="ORF">PISMIDRAFT_99203</name>
</gene>
<dbReference type="GO" id="GO:0005737">
    <property type="term" value="C:cytoplasm"/>
    <property type="evidence" value="ECO:0007669"/>
    <property type="project" value="TreeGrafter"/>
</dbReference>
<dbReference type="PANTHER" id="PTHR13710">
    <property type="entry name" value="DNA HELICASE RECQ FAMILY MEMBER"/>
    <property type="match status" value="1"/>
</dbReference>
<evidence type="ECO:0000256" key="4">
    <source>
        <dbReference type="ARBA" id="ARBA00034617"/>
    </source>
</evidence>
<sequence length="165" mass="18400">MVLPAPNQDILGHPCTPTLSEIQHHVQDKFGICPCHWQLKVTEALLNGDNDVVCIASTRMGKTLSFWIPILFRPRGIQIVVTPLNTLGRENVASLARAGIKAIAINAIDTFDYCAIIVSPKQLMKPSGEFEKHLKNPLFTSRIISIIIDEAHCLTDWGEFHPEYC</sequence>
<evidence type="ECO:0000313" key="8">
    <source>
        <dbReference type="Proteomes" id="UP000054018"/>
    </source>
</evidence>
<dbReference type="PANTHER" id="PTHR13710:SF105">
    <property type="entry name" value="ATP-DEPENDENT DNA HELICASE Q1"/>
    <property type="match status" value="1"/>
</dbReference>
<name>A0A0C9ZE09_9AGAM</name>
<keyword evidence="3" id="KW-0413">Isomerase</keyword>
<dbReference type="Proteomes" id="UP000054018">
    <property type="component" value="Unassembled WGS sequence"/>
</dbReference>
<feature type="domain" description="Helicase ATP-binding" evidence="6">
    <location>
        <begin position="43"/>
        <end position="165"/>
    </location>
</feature>
<accession>A0A0C9ZE09</accession>
<evidence type="ECO:0000256" key="3">
    <source>
        <dbReference type="ARBA" id="ARBA00023235"/>
    </source>
</evidence>
<dbReference type="GO" id="GO:0009378">
    <property type="term" value="F:four-way junction helicase activity"/>
    <property type="evidence" value="ECO:0007669"/>
    <property type="project" value="TreeGrafter"/>
</dbReference>
<evidence type="ECO:0000256" key="2">
    <source>
        <dbReference type="ARBA" id="ARBA00023125"/>
    </source>
</evidence>
<dbReference type="InterPro" id="IPR014001">
    <property type="entry name" value="Helicase_ATP-bd"/>
</dbReference>